<gene>
    <name evidence="3" type="ORF">GU243_22110</name>
</gene>
<dbReference type="AlphaFoldDB" id="A0A6P1NWK8"/>
<evidence type="ECO:0008006" key="5">
    <source>
        <dbReference type="Google" id="ProtNLM"/>
    </source>
</evidence>
<organism evidence="3 4">
    <name type="scientific">Pseudarthrobacter psychrotolerans</name>
    <dbReference type="NCBI Taxonomy" id="2697569"/>
    <lineage>
        <taxon>Bacteria</taxon>
        <taxon>Bacillati</taxon>
        <taxon>Actinomycetota</taxon>
        <taxon>Actinomycetes</taxon>
        <taxon>Micrococcales</taxon>
        <taxon>Micrococcaceae</taxon>
        <taxon>Pseudarthrobacter</taxon>
    </lineage>
</organism>
<proteinExistence type="predicted"/>
<dbReference type="KEGG" id="psey:GU243_22110"/>
<dbReference type="EMBL" id="CP047898">
    <property type="protein sequence ID" value="QHK21912.1"/>
    <property type="molecule type" value="Genomic_DNA"/>
</dbReference>
<feature type="signal peptide" evidence="2">
    <location>
        <begin position="1"/>
        <end position="22"/>
    </location>
</feature>
<keyword evidence="2" id="KW-0732">Signal</keyword>
<reference evidence="3 4" key="1">
    <citation type="submission" date="2020-01" db="EMBL/GenBank/DDBJ databases">
        <title>Pseudarthrobacter psychrotolerans sp. nov., isolated from antarctic soil.</title>
        <authorList>
            <person name="Shin Y."/>
            <person name="Park W."/>
        </authorList>
    </citation>
    <scope>NUCLEOTIDE SEQUENCE [LARGE SCALE GENOMIC DNA]</scope>
    <source>
        <strain evidence="3 4">YJ56</strain>
    </source>
</reference>
<keyword evidence="4" id="KW-1185">Reference proteome</keyword>
<feature type="compositionally biased region" description="Low complexity" evidence="1">
    <location>
        <begin position="59"/>
        <end position="84"/>
    </location>
</feature>
<feature type="chain" id="PRO_5038535844" description="Serine/threonine protein kinase" evidence="2">
    <location>
        <begin position="23"/>
        <end position="233"/>
    </location>
</feature>
<feature type="region of interest" description="Disordered" evidence="1">
    <location>
        <begin position="44"/>
        <end position="88"/>
    </location>
</feature>
<evidence type="ECO:0000313" key="3">
    <source>
        <dbReference type="EMBL" id="QHK21912.1"/>
    </source>
</evidence>
<dbReference type="PROSITE" id="PS51257">
    <property type="entry name" value="PROKAR_LIPOPROTEIN"/>
    <property type="match status" value="1"/>
</dbReference>
<protein>
    <recommendedName>
        <fullName evidence="5">Serine/threonine protein kinase</fullName>
    </recommendedName>
</protein>
<accession>A0A6P1NWK8</accession>
<evidence type="ECO:0000313" key="4">
    <source>
        <dbReference type="Proteomes" id="UP000464186"/>
    </source>
</evidence>
<evidence type="ECO:0000256" key="2">
    <source>
        <dbReference type="SAM" id="SignalP"/>
    </source>
</evidence>
<evidence type="ECO:0000256" key="1">
    <source>
        <dbReference type="SAM" id="MobiDB-lite"/>
    </source>
</evidence>
<name>A0A6P1NWK8_9MICC</name>
<sequence>MRSLPFLARTVLAAALVLLATACSVTVPEGRAPAVGALLVSDPQEVPGQAERPTPAPLPSAAVPPSSSAASPGTPATASPGTPVGRPLNRAEKLLPKVNVKPWRAALPVVVQSANKDMQCSIRAEGAACHLLSDVAPRPADIKGQCAGLSQYFGGYAVVTVGGGAQYGLCGDGLSPMEAETVAGPTFPGPWIEDGQTVRIGNMVCSREPGAMVCAHLRTGHGFMISVAAYELW</sequence>
<dbReference type="Proteomes" id="UP000464186">
    <property type="component" value="Chromosome"/>
</dbReference>